<dbReference type="AlphaFoldDB" id="A0A484ZFY2"/>
<protein>
    <submittedName>
        <fullName evidence="12">Bacterial protein of uncharacterized function (DUF883)</fullName>
    </submittedName>
</protein>
<evidence type="ECO:0000313" key="13">
    <source>
        <dbReference type="Proteomes" id="UP000373449"/>
    </source>
</evidence>
<feature type="domain" description="DUF883" evidence="11">
    <location>
        <begin position="122"/>
        <end position="151"/>
    </location>
</feature>
<feature type="coiled-coil region" evidence="8">
    <location>
        <begin position="50"/>
        <end position="110"/>
    </location>
</feature>
<keyword evidence="8" id="KW-0175">Coiled coil</keyword>
<evidence type="ECO:0000256" key="9">
    <source>
        <dbReference type="SAM" id="Phobius"/>
    </source>
</evidence>
<accession>A0A484ZFY2</accession>
<evidence type="ECO:0000256" key="1">
    <source>
        <dbReference type="ARBA" id="ARBA00004377"/>
    </source>
</evidence>
<name>A0A484ZFY2_9GAMM</name>
<feature type="transmembrane region" description="Helical" evidence="9">
    <location>
        <begin position="131"/>
        <end position="149"/>
    </location>
</feature>
<evidence type="ECO:0000256" key="8">
    <source>
        <dbReference type="SAM" id="Coils"/>
    </source>
</evidence>
<evidence type="ECO:0000256" key="4">
    <source>
        <dbReference type="ARBA" id="ARBA00022519"/>
    </source>
</evidence>
<keyword evidence="3" id="KW-1003">Cell membrane</keyword>
<dbReference type="GO" id="GO:0043022">
    <property type="term" value="F:ribosome binding"/>
    <property type="evidence" value="ECO:0007669"/>
    <property type="project" value="InterPro"/>
</dbReference>
<evidence type="ECO:0000313" key="12">
    <source>
        <dbReference type="EMBL" id="VFS47284.1"/>
    </source>
</evidence>
<dbReference type="Proteomes" id="UP000373449">
    <property type="component" value="Unassembled WGS sequence"/>
</dbReference>
<evidence type="ECO:0000259" key="10">
    <source>
        <dbReference type="Pfam" id="PF05957"/>
    </source>
</evidence>
<comment type="similarity">
    <text evidence="2">Belongs to the ElaB/YgaM/YqjD family.</text>
</comment>
<dbReference type="Pfam" id="PF05957">
    <property type="entry name" value="DUF883"/>
    <property type="match status" value="1"/>
</dbReference>
<reference evidence="12 13" key="1">
    <citation type="submission" date="2019-03" db="EMBL/GenBank/DDBJ databases">
        <authorList>
            <consortium name="Pathogen Informatics"/>
        </authorList>
    </citation>
    <scope>NUCLEOTIDE SEQUENCE [LARGE SCALE GENOMIC DNA]</scope>
    <source>
        <strain evidence="12 13">NCTC12282</strain>
    </source>
</reference>
<organism evidence="12 13">
    <name type="scientific">Budvicia aquatica</name>
    <dbReference type="NCBI Taxonomy" id="82979"/>
    <lineage>
        <taxon>Bacteria</taxon>
        <taxon>Pseudomonadati</taxon>
        <taxon>Pseudomonadota</taxon>
        <taxon>Gammaproteobacteria</taxon>
        <taxon>Enterobacterales</taxon>
        <taxon>Budviciaceae</taxon>
        <taxon>Budvicia</taxon>
    </lineage>
</organism>
<feature type="domain" description="DUF883" evidence="10">
    <location>
        <begin position="59"/>
        <end position="109"/>
    </location>
</feature>
<dbReference type="InterPro" id="IPR043605">
    <property type="entry name" value="DUF883_C"/>
</dbReference>
<dbReference type="EMBL" id="CAADJA010000002">
    <property type="protein sequence ID" value="VFS47284.1"/>
    <property type="molecule type" value="Genomic_DNA"/>
</dbReference>
<gene>
    <name evidence="12" type="primary">elaB</name>
    <name evidence="12" type="ORF">NCTC12282_02219</name>
</gene>
<evidence type="ECO:0000259" key="11">
    <source>
        <dbReference type="Pfam" id="PF19029"/>
    </source>
</evidence>
<keyword evidence="6 9" id="KW-1133">Transmembrane helix</keyword>
<feature type="transmembrane region" description="Helical" evidence="9">
    <location>
        <begin position="20"/>
        <end position="41"/>
    </location>
</feature>
<dbReference type="InterPro" id="IPR043604">
    <property type="entry name" value="DUF883_N"/>
</dbReference>
<comment type="subcellular location">
    <subcellularLocation>
        <location evidence="1">Cell inner membrane</location>
        <topology evidence="1">Single-pass membrane protein</topology>
    </subcellularLocation>
</comment>
<evidence type="ECO:0000256" key="5">
    <source>
        <dbReference type="ARBA" id="ARBA00022692"/>
    </source>
</evidence>
<evidence type="ECO:0000256" key="7">
    <source>
        <dbReference type="ARBA" id="ARBA00023136"/>
    </source>
</evidence>
<evidence type="ECO:0000256" key="2">
    <source>
        <dbReference type="ARBA" id="ARBA00010423"/>
    </source>
</evidence>
<evidence type="ECO:0000256" key="6">
    <source>
        <dbReference type="ARBA" id="ARBA00022989"/>
    </source>
</evidence>
<dbReference type="InterPro" id="IPR010279">
    <property type="entry name" value="YqjD/ElaB"/>
</dbReference>
<dbReference type="GO" id="GO:0005886">
    <property type="term" value="C:plasma membrane"/>
    <property type="evidence" value="ECO:0007669"/>
    <property type="project" value="UniProtKB-SubCell"/>
</dbReference>
<dbReference type="Pfam" id="PF19029">
    <property type="entry name" value="DUF883_C"/>
    <property type="match status" value="1"/>
</dbReference>
<evidence type="ECO:0000256" key="3">
    <source>
        <dbReference type="ARBA" id="ARBA00022475"/>
    </source>
</evidence>
<keyword evidence="5 9" id="KW-0812">Transmembrane</keyword>
<dbReference type="PANTHER" id="PTHR35893">
    <property type="entry name" value="INNER MEMBRANE PROTEIN-RELATED"/>
    <property type="match status" value="1"/>
</dbReference>
<proteinExistence type="inferred from homology"/>
<keyword evidence="4" id="KW-0997">Cell inner membrane</keyword>
<dbReference type="PANTHER" id="PTHR35893:SF3">
    <property type="entry name" value="INNER MEMBRANE PROTEIN"/>
    <property type="match status" value="1"/>
</dbReference>
<sequence length="151" mass="16985">MIKIKMSPISYQLKSQTETIHRTIFPFITCDYGLCLIVHFANVKGYTHMAQQKESTSAQLRDELETLADTLEEILHSSGDKPKAELDKLRSKAENLLKNTRTRLSDTSEKIVDQTKEIADRADNYVHEKPWTGVGIGAAVGLVLGVLLTRR</sequence>
<keyword evidence="7 9" id="KW-0472">Membrane</keyword>